<dbReference type="AlphaFoldDB" id="A0A1G9NYM5"/>
<accession>A0A1G9NYM5</accession>
<dbReference type="OrthoDB" id="6898300at2"/>
<proteinExistence type="predicted"/>
<dbReference type="Proteomes" id="UP000198706">
    <property type="component" value="Unassembled WGS sequence"/>
</dbReference>
<dbReference type="RefSeq" id="WP_084338487.1">
    <property type="nucleotide sequence ID" value="NZ_CBKZNZ010000036.1"/>
</dbReference>
<dbReference type="EMBL" id="FNFD01000035">
    <property type="protein sequence ID" value="SDL91499.1"/>
    <property type="molecule type" value="Genomic_DNA"/>
</dbReference>
<gene>
    <name evidence="1" type="ORF">SAMN05216186_13520</name>
</gene>
<evidence type="ECO:0000313" key="2">
    <source>
        <dbReference type="Proteomes" id="UP000198706"/>
    </source>
</evidence>
<evidence type="ECO:0000313" key="1">
    <source>
        <dbReference type="EMBL" id="SDL91499.1"/>
    </source>
</evidence>
<protein>
    <submittedName>
        <fullName evidence="1">Uncharacterized protein</fullName>
    </submittedName>
</protein>
<organism evidence="1 2">
    <name type="scientific">Pseudomonas indica</name>
    <dbReference type="NCBI Taxonomy" id="137658"/>
    <lineage>
        <taxon>Bacteria</taxon>
        <taxon>Pseudomonadati</taxon>
        <taxon>Pseudomonadota</taxon>
        <taxon>Gammaproteobacteria</taxon>
        <taxon>Pseudomonadales</taxon>
        <taxon>Pseudomonadaceae</taxon>
        <taxon>Pseudomonas</taxon>
    </lineage>
</organism>
<reference evidence="1 2" key="1">
    <citation type="submission" date="2016-10" db="EMBL/GenBank/DDBJ databases">
        <authorList>
            <person name="de Groot N.N."/>
        </authorList>
    </citation>
    <scope>NUCLEOTIDE SEQUENCE [LARGE SCALE GENOMIC DNA]</scope>
    <source>
        <strain evidence="1 2">JCM 21544</strain>
    </source>
</reference>
<sequence length="98" mass="11008">MATPSFTLDEAMSIASQAFLPYRCVTLPHAEDASFAMRIHDDADREILSVPHVARSQYSDPVRLAGMLEQARLDLSKDGYSLLPWSMPFQPDLVFVNH</sequence>
<keyword evidence="2" id="KW-1185">Reference proteome</keyword>
<dbReference type="STRING" id="137658.SAMN05216186_13520"/>
<name>A0A1G9NYM5_9PSED</name>